<accession>A0A918AID3</accession>
<keyword evidence="3" id="KW-1185">Reference proteome</keyword>
<feature type="transmembrane region" description="Helical" evidence="1">
    <location>
        <begin position="70"/>
        <end position="88"/>
    </location>
</feature>
<proteinExistence type="predicted"/>
<feature type="transmembrane region" description="Helical" evidence="1">
    <location>
        <begin position="6"/>
        <end position="24"/>
    </location>
</feature>
<name>A0A918AID3_9PSEU</name>
<keyword evidence="1" id="KW-0472">Membrane</keyword>
<gene>
    <name evidence="2" type="ORF">GCM10010185_04340</name>
</gene>
<dbReference type="Proteomes" id="UP000639606">
    <property type="component" value="Unassembled WGS sequence"/>
</dbReference>
<keyword evidence="1" id="KW-0812">Transmembrane</keyword>
<evidence type="ECO:0000256" key="1">
    <source>
        <dbReference type="SAM" id="Phobius"/>
    </source>
</evidence>
<dbReference type="RefSeq" id="WP_189221309.1">
    <property type="nucleotide sequence ID" value="NZ_BMRG01000001.1"/>
</dbReference>
<reference evidence="2" key="2">
    <citation type="submission" date="2020-09" db="EMBL/GenBank/DDBJ databases">
        <authorList>
            <person name="Sun Q."/>
            <person name="Ohkuma M."/>
        </authorList>
    </citation>
    <scope>NUCLEOTIDE SEQUENCE</scope>
    <source>
        <strain evidence="2">JCM 3313</strain>
    </source>
</reference>
<evidence type="ECO:0000313" key="3">
    <source>
        <dbReference type="Proteomes" id="UP000639606"/>
    </source>
</evidence>
<dbReference type="AlphaFoldDB" id="A0A918AID3"/>
<reference evidence="2" key="1">
    <citation type="journal article" date="2014" name="Int. J. Syst. Evol. Microbiol.">
        <title>Complete genome sequence of Corynebacterium casei LMG S-19264T (=DSM 44701T), isolated from a smear-ripened cheese.</title>
        <authorList>
            <consortium name="US DOE Joint Genome Institute (JGI-PGF)"/>
            <person name="Walter F."/>
            <person name="Albersmeier A."/>
            <person name="Kalinowski J."/>
            <person name="Ruckert C."/>
        </authorList>
    </citation>
    <scope>NUCLEOTIDE SEQUENCE</scope>
    <source>
        <strain evidence="2">JCM 3313</strain>
    </source>
</reference>
<dbReference type="EMBL" id="BMRG01000001">
    <property type="protein sequence ID" value="GGP36370.1"/>
    <property type="molecule type" value="Genomic_DNA"/>
</dbReference>
<organism evidence="2 3">
    <name type="scientific">Saccharothrix coeruleofusca</name>
    <dbReference type="NCBI Taxonomy" id="33919"/>
    <lineage>
        <taxon>Bacteria</taxon>
        <taxon>Bacillati</taxon>
        <taxon>Actinomycetota</taxon>
        <taxon>Actinomycetes</taxon>
        <taxon>Pseudonocardiales</taxon>
        <taxon>Pseudonocardiaceae</taxon>
        <taxon>Saccharothrix</taxon>
    </lineage>
</organism>
<evidence type="ECO:0000313" key="2">
    <source>
        <dbReference type="EMBL" id="GGP36370.1"/>
    </source>
</evidence>
<sequence length="89" mass="9549">METWRVVATCAFVAGGLVLVLVGMAQVRDRTRTRGQRRTKRAEVLRAGLLGLVLVAVVALLIAYLLPSVVAWGVVAATVMLVVFITTVD</sequence>
<feature type="transmembrane region" description="Helical" evidence="1">
    <location>
        <begin position="44"/>
        <end position="64"/>
    </location>
</feature>
<protein>
    <submittedName>
        <fullName evidence="2">Uncharacterized protein</fullName>
    </submittedName>
</protein>
<comment type="caution">
    <text evidence="2">The sequence shown here is derived from an EMBL/GenBank/DDBJ whole genome shotgun (WGS) entry which is preliminary data.</text>
</comment>
<keyword evidence="1" id="KW-1133">Transmembrane helix</keyword>